<keyword evidence="2 9" id="KW-0812">Transmembrane</keyword>
<feature type="transmembrane region" description="Helical" evidence="9">
    <location>
        <begin position="298"/>
        <end position="321"/>
    </location>
</feature>
<reference evidence="11" key="1">
    <citation type="submission" date="2015-12" db="EMBL/GenBank/DDBJ databases">
        <title>De novo transcriptome assembly of four potential Pierce s Disease insect vectors from Arizona vineyards.</title>
        <authorList>
            <person name="Tassone E.E."/>
        </authorList>
    </citation>
    <scope>NUCLEOTIDE SEQUENCE</scope>
</reference>
<dbReference type="SMART" id="SM00184">
    <property type="entry name" value="RING"/>
    <property type="match status" value="1"/>
</dbReference>
<dbReference type="SUPFAM" id="SSF57850">
    <property type="entry name" value="RING/U-box"/>
    <property type="match status" value="1"/>
</dbReference>
<dbReference type="InterPro" id="IPR025754">
    <property type="entry name" value="TRC8_N_dom"/>
</dbReference>
<gene>
    <name evidence="11" type="ORF">g.39068</name>
</gene>
<dbReference type="Gene3D" id="3.30.40.10">
    <property type="entry name" value="Zinc/RING finger domain, C3HC4 (zinc finger)"/>
    <property type="match status" value="1"/>
</dbReference>
<dbReference type="GO" id="GO:0008270">
    <property type="term" value="F:zinc ion binding"/>
    <property type="evidence" value="ECO:0007669"/>
    <property type="project" value="UniProtKB-KW"/>
</dbReference>
<feature type="transmembrane region" description="Helical" evidence="9">
    <location>
        <begin position="362"/>
        <end position="380"/>
    </location>
</feature>
<feature type="transmembrane region" description="Helical" evidence="9">
    <location>
        <begin position="133"/>
        <end position="153"/>
    </location>
</feature>
<evidence type="ECO:0000259" key="10">
    <source>
        <dbReference type="PROSITE" id="PS50089"/>
    </source>
</evidence>
<dbReference type="PANTHER" id="PTHR22763">
    <property type="entry name" value="RING ZINC FINGER PROTEIN"/>
    <property type="match status" value="1"/>
</dbReference>
<dbReference type="InterPro" id="IPR013083">
    <property type="entry name" value="Znf_RING/FYVE/PHD"/>
</dbReference>
<evidence type="ECO:0000256" key="4">
    <source>
        <dbReference type="ARBA" id="ARBA00022771"/>
    </source>
</evidence>
<evidence type="ECO:0000256" key="8">
    <source>
        <dbReference type="PROSITE-ProRule" id="PRU00175"/>
    </source>
</evidence>
<feature type="transmembrane region" description="Helical" evidence="9">
    <location>
        <begin position="79"/>
        <end position="96"/>
    </location>
</feature>
<sequence>MNYLELDLVYQKTVFFNKEDSTNATFNLITEKIGYFQESTHYEFYKFIFLTAFKVLMSCLGCLAATCVFVLWGKHLVTVYMYLISVGIVFVSYWANVSTMKAIIAYMASTGGSVLEDILAINIDAIVDQNSCIFILVQNYLIQGTLAYSFLYVHLGPKHNILHRLLVVSFIAPSVLGLLPLPTAILHHAPVFSALLPLAVVKFVLWSSTVPIIHTIYSGCTHTRNFIGNFGLSALVETEWLRLNVPCVLRTFWILRVSQHCAVIVFNMYTKSDFPIDTTMSLVLPTIKSLLISGCETLTAVLGMTSIISYVCHYIGCFFQWVLITEDDEDKSIGTVSAILFYILALQTGLTSLEPEKRFIRLCRNFCLLFTALLHFVHNIVNPLLMSLSASRNPSIQRHIRALLVCQFLILYPTSLLFYLWSNYPISTWLLAVSAFSVEVIVKVIVSLLIYSLFLIDAYCSSFWEKLDDYVYYIRAFGNTVEFCFGIFLFFNGAWILFFESGGAIRAGMMCIHAYFNIWSEARAGWTVFMKRRTAVNKIASLPEASNEQLDQLDDVCAICYQEMKTAKITRCNHFFHGVCLRKWLYVQDRCPLCHDILYKVEADVQNEQNAIVEDRDVEEDGQERRPEELLLIHPLHLDDR</sequence>
<feature type="domain" description="RING-type" evidence="10">
    <location>
        <begin position="557"/>
        <end position="595"/>
    </location>
</feature>
<dbReference type="PROSITE" id="PS50089">
    <property type="entry name" value="ZF_RING_2"/>
    <property type="match status" value="1"/>
</dbReference>
<keyword evidence="3" id="KW-0479">Metal-binding</keyword>
<evidence type="ECO:0000256" key="7">
    <source>
        <dbReference type="ARBA" id="ARBA00023136"/>
    </source>
</evidence>
<organism evidence="11">
    <name type="scientific">Clastoptera arizonana</name>
    <name type="common">Arizona spittle bug</name>
    <dbReference type="NCBI Taxonomy" id="38151"/>
    <lineage>
        <taxon>Eukaryota</taxon>
        <taxon>Metazoa</taxon>
        <taxon>Ecdysozoa</taxon>
        <taxon>Arthropoda</taxon>
        <taxon>Hexapoda</taxon>
        <taxon>Insecta</taxon>
        <taxon>Pterygota</taxon>
        <taxon>Neoptera</taxon>
        <taxon>Paraneoptera</taxon>
        <taxon>Hemiptera</taxon>
        <taxon>Auchenorrhyncha</taxon>
        <taxon>Cercopoidea</taxon>
        <taxon>Clastopteridae</taxon>
        <taxon>Clastoptera</taxon>
    </lineage>
</organism>
<dbReference type="InterPro" id="IPR001841">
    <property type="entry name" value="Znf_RING"/>
</dbReference>
<dbReference type="Pfam" id="PF13705">
    <property type="entry name" value="TRC8_N"/>
    <property type="match status" value="1"/>
</dbReference>
<dbReference type="Pfam" id="PF13923">
    <property type="entry name" value="zf-C3HC4_2"/>
    <property type="match status" value="1"/>
</dbReference>
<dbReference type="GO" id="GO:0043161">
    <property type="term" value="P:proteasome-mediated ubiquitin-dependent protein catabolic process"/>
    <property type="evidence" value="ECO:0007669"/>
    <property type="project" value="TreeGrafter"/>
</dbReference>
<feature type="transmembrane region" description="Helical" evidence="9">
    <location>
        <begin position="400"/>
        <end position="421"/>
    </location>
</feature>
<dbReference type="AlphaFoldDB" id="A0A1B6C141"/>
<comment type="subcellular location">
    <subcellularLocation>
        <location evidence="1">Membrane</location>
        <topology evidence="1">Multi-pass membrane protein</topology>
    </subcellularLocation>
</comment>
<proteinExistence type="predicted"/>
<keyword evidence="6 9" id="KW-1133">Transmembrane helix</keyword>
<keyword evidence="7 9" id="KW-0472">Membrane</keyword>
<dbReference type="PANTHER" id="PTHR22763:SF163">
    <property type="entry name" value="E3 UBIQUITIN-PROTEIN LIGASE RNF139"/>
    <property type="match status" value="1"/>
</dbReference>
<feature type="transmembrane region" description="Helical" evidence="9">
    <location>
        <begin position="47"/>
        <end position="73"/>
    </location>
</feature>
<evidence type="ECO:0000256" key="5">
    <source>
        <dbReference type="ARBA" id="ARBA00022833"/>
    </source>
</evidence>
<dbReference type="InterPro" id="IPR050731">
    <property type="entry name" value="HRD1_E3_ubiq-ligases"/>
</dbReference>
<keyword evidence="4 8" id="KW-0863">Zinc-finger</keyword>
<evidence type="ECO:0000256" key="9">
    <source>
        <dbReference type="SAM" id="Phobius"/>
    </source>
</evidence>
<evidence type="ECO:0000256" key="2">
    <source>
        <dbReference type="ARBA" id="ARBA00022692"/>
    </source>
</evidence>
<feature type="transmembrane region" description="Helical" evidence="9">
    <location>
        <begin position="165"/>
        <end position="185"/>
    </location>
</feature>
<feature type="transmembrane region" description="Helical" evidence="9">
    <location>
        <begin position="428"/>
        <end position="456"/>
    </location>
</feature>
<evidence type="ECO:0000256" key="1">
    <source>
        <dbReference type="ARBA" id="ARBA00004141"/>
    </source>
</evidence>
<feature type="transmembrane region" description="Helical" evidence="9">
    <location>
        <begin position="191"/>
        <end position="217"/>
    </location>
</feature>
<evidence type="ECO:0000256" key="6">
    <source>
        <dbReference type="ARBA" id="ARBA00022989"/>
    </source>
</evidence>
<keyword evidence="5" id="KW-0862">Zinc</keyword>
<evidence type="ECO:0000313" key="11">
    <source>
        <dbReference type="EMBL" id="JAS06989.1"/>
    </source>
</evidence>
<accession>A0A1B6C141</accession>
<dbReference type="CDD" id="cd16476">
    <property type="entry name" value="RING-H2_RNF139-like"/>
    <property type="match status" value="1"/>
</dbReference>
<feature type="transmembrane region" description="Helical" evidence="9">
    <location>
        <begin position="333"/>
        <end position="350"/>
    </location>
</feature>
<dbReference type="GO" id="GO:0061630">
    <property type="term" value="F:ubiquitin protein ligase activity"/>
    <property type="evidence" value="ECO:0007669"/>
    <property type="project" value="TreeGrafter"/>
</dbReference>
<evidence type="ECO:0000256" key="3">
    <source>
        <dbReference type="ARBA" id="ARBA00022723"/>
    </source>
</evidence>
<feature type="transmembrane region" description="Helical" evidence="9">
    <location>
        <begin position="476"/>
        <end position="499"/>
    </location>
</feature>
<dbReference type="EMBL" id="GEDC01030309">
    <property type="protein sequence ID" value="JAS06989.1"/>
    <property type="molecule type" value="Transcribed_RNA"/>
</dbReference>
<name>A0A1B6C141_9HEMI</name>
<dbReference type="GO" id="GO:0036503">
    <property type="term" value="P:ERAD pathway"/>
    <property type="evidence" value="ECO:0007669"/>
    <property type="project" value="TreeGrafter"/>
</dbReference>
<dbReference type="GO" id="GO:0036513">
    <property type="term" value="C:Derlin-1 retrotranslocation complex"/>
    <property type="evidence" value="ECO:0007669"/>
    <property type="project" value="TreeGrafter"/>
</dbReference>
<protein>
    <recommendedName>
        <fullName evidence="10">RING-type domain-containing protein</fullName>
    </recommendedName>
</protein>